<dbReference type="Gene3D" id="2.60.40.10">
    <property type="entry name" value="Immunoglobulins"/>
    <property type="match status" value="2"/>
</dbReference>
<evidence type="ECO:0000313" key="4">
    <source>
        <dbReference type="EMBL" id="OXA37257.1"/>
    </source>
</evidence>
<dbReference type="OrthoDB" id="5334309at2759"/>
<dbReference type="InterPro" id="IPR044801">
    <property type="entry name" value="Filamin"/>
</dbReference>
<feature type="repeat" description="Filamin" evidence="3">
    <location>
        <begin position="82"/>
        <end position="151"/>
    </location>
</feature>
<comment type="caution">
    <text evidence="4">The sequence shown here is derived from an EMBL/GenBank/DDBJ whole genome shotgun (WGS) entry which is preliminary data.</text>
</comment>
<dbReference type="GO" id="GO:0051015">
    <property type="term" value="F:actin filament binding"/>
    <property type="evidence" value="ECO:0007669"/>
    <property type="project" value="InterPro"/>
</dbReference>
<organism evidence="4 5">
    <name type="scientific">Folsomia candida</name>
    <name type="common">Springtail</name>
    <dbReference type="NCBI Taxonomy" id="158441"/>
    <lineage>
        <taxon>Eukaryota</taxon>
        <taxon>Metazoa</taxon>
        <taxon>Ecdysozoa</taxon>
        <taxon>Arthropoda</taxon>
        <taxon>Hexapoda</taxon>
        <taxon>Collembola</taxon>
        <taxon>Entomobryomorpha</taxon>
        <taxon>Isotomoidea</taxon>
        <taxon>Isotomidae</taxon>
        <taxon>Proisotominae</taxon>
        <taxon>Folsomia</taxon>
    </lineage>
</organism>
<dbReference type="PANTHER" id="PTHR38537:SF8">
    <property type="entry name" value="FILAMIN-A"/>
    <property type="match status" value="1"/>
</dbReference>
<dbReference type="InterPro" id="IPR014756">
    <property type="entry name" value="Ig_E-set"/>
</dbReference>
<dbReference type="PROSITE" id="PS50194">
    <property type="entry name" value="FILAMIN_REPEAT"/>
    <property type="match status" value="2"/>
</dbReference>
<dbReference type="AlphaFoldDB" id="A0A226CXP1"/>
<dbReference type="InterPro" id="IPR001298">
    <property type="entry name" value="Filamin/ABP280_rpt"/>
</dbReference>
<dbReference type="GO" id="GO:0030036">
    <property type="term" value="P:actin cytoskeleton organization"/>
    <property type="evidence" value="ECO:0007669"/>
    <property type="project" value="InterPro"/>
</dbReference>
<dbReference type="STRING" id="158441.A0A226CXP1"/>
<proteinExistence type="inferred from homology"/>
<dbReference type="InterPro" id="IPR017868">
    <property type="entry name" value="Filamin/ABP280_repeat-like"/>
</dbReference>
<evidence type="ECO:0000256" key="3">
    <source>
        <dbReference type="PROSITE-ProRule" id="PRU00087"/>
    </source>
</evidence>
<evidence type="ECO:0000256" key="1">
    <source>
        <dbReference type="ARBA" id="ARBA00009238"/>
    </source>
</evidence>
<dbReference type="EMBL" id="LNIX01000061">
    <property type="protein sequence ID" value="OXA37257.1"/>
    <property type="molecule type" value="Genomic_DNA"/>
</dbReference>
<dbReference type="Pfam" id="PF00630">
    <property type="entry name" value="Filamin"/>
    <property type="match status" value="2"/>
</dbReference>
<dbReference type="Proteomes" id="UP000198287">
    <property type="component" value="Unassembled WGS sequence"/>
</dbReference>
<name>A0A226CXP1_FOLCA</name>
<protein>
    <submittedName>
        <fullName evidence="4">Filamin-B</fullName>
    </submittedName>
</protein>
<dbReference type="SMART" id="SM00557">
    <property type="entry name" value="IG_FLMN"/>
    <property type="match status" value="2"/>
</dbReference>
<keyword evidence="5" id="KW-1185">Reference proteome</keyword>
<reference evidence="4 5" key="1">
    <citation type="submission" date="2015-12" db="EMBL/GenBank/DDBJ databases">
        <title>The genome of Folsomia candida.</title>
        <authorList>
            <person name="Faddeeva A."/>
            <person name="Derks M.F."/>
            <person name="Anvar Y."/>
            <person name="Smit S."/>
            <person name="Van Straalen N."/>
            <person name="Roelofs D."/>
        </authorList>
    </citation>
    <scope>NUCLEOTIDE SEQUENCE [LARGE SCALE GENOMIC DNA]</scope>
    <source>
        <strain evidence="4 5">VU population</strain>
        <tissue evidence="4">Whole body</tissue>
    </source>
</reference>
<feature type="repeat" description="Filamin" evidence="3">
    <location>
        <begin position="154"/>
        <end position="247"/>
    </location>
</feature>
<dbReference type="InterPro" id="IPR013783">
    <property type="entry name" value="Ig-like_fold"/>
</dbReference>
<gene>
    <name evidence="4" type="ORF">Fcan01_27974</name>
</gene>
<comment type="similarity">
    <text evidence="1">Belongs to the filamin family.</text>
</comment>
<keyword evidence="2" id="KW-0677">Repeat</keyword>
<evidence type="ECO:0000313" key="5">
    <source>
        <dbReference type="Proteomes" id="UP000198287"/>
    </source>
</evidence>
<sequence length="249" mass="27293">MTCYLSHVNIGIQGVGGSKFCVPGSHAFCTVPAMESSAVKSEPDCTQTTAQEVHRIARRIIKGKEAFAIFPNSLKLGNCHVPNTFKINMCGMNVSKLMVSFEGPAKPEVMLTSQRDGTVDCTYRTIVEGEYTINVTFDEEHVIGSPSKTQVKGELIVDTSKVKVTGAGLKEGKNRQLNTVTVDPKEAKITSQLQVYMEGTSKPDVSYRNNDNGTSTVTYKPYTIGEYKLHLKYMDQPVPGSPFTLKVKN</sequence>
<accession>A0A226CXP1</accession>
<evidence type="ECO:0000256" key="2">
    <source>
        <dbReference type="ARBA" id="ARBA00022737"/>
    </source>
</evidence>
<dbReference type="PANTHER" id="PTHR38537">
    <property type="entry name" value="JITTERBUG, ISOFORM N"/>
    <property type="match status" value="1"/>
</dbReference>
<dbReference type="SUPFAM" id="SSF81296">
    <property type="entry name" value="E set domains"/>
    <property type="match status" value="2"/>
</dbReference>